<accession>A0ABS7QV55</accession>
<dbReference type="Proteomes" id="UP001198565">
    <property type="component" value="Unassembled WGS sequence"/>
</dbReference>
<reference evidence="2 3" key="1">
    <citation type="submission" date="2021-08" db="EMBL/GenBank/DDBJ databases">
        <title>Streptomyces sp. PTM05 isolated from lichen.</title>
        <authorList>
            <person name="Somphong A."/>
            <person name="Phongsopitanun W."/>
            <person name="Tanasupawat S."/>
        </authorList>
    </citation>
    <scope>NUCLEOTIDE SEQUENCE [LARGE SCALE GENOMIC DNA]</scope>
    <source>
        <strain evidence="2 3">Ptm05</strain>
    </source>
</reference>
<comment type="caution">
    <text evidence="2">The sequence shown here is derived from an EMBL/GenBank/DDBJ whole genome shotgun (WGS) entry which is preliminary data.</text>
</comment>
<evidence type="ECO:0000259" key="1">
    <source>
        <dbReference type="Pfam" id="PF22525"/>
    </source>
</evidence>
<dbReference type="EMBL" id="JAINVZ010000014">
    <property type="protein sequence ID" value="MBY8887098.1"/>
    <property type="molecule type" value="Genomic_DNA"/>
</dbReference>
<gene>
    <name evidence="2" type="ORF">K7472_19925</name>
</gene>
<sequence>MDRYVLRRFSRSGRYGARAESVDCERVLAQLAAGRPFAEVLEDEDAAIQVLRVREVIEALPWVDAIHATQVMREFGIAERRRVGGLTRQQRHRLGQLLSPAATA</sequence>
<dbReference type="Gene3D" id="1.10.8.50">
    <property type="match status" value="1"/>
</dbReference>
<evidence type="ECO:0000313" key="3">
    <source>
        <dbReference type="Proteomes" id="UP001198565"/>
    </source>
</evidence>
<dbReference type="InterPro" id="IPR055201">
    <property type="entry name" value="IHF-like_H2TH"/>
</dbReference>
<name>A0ABS7QV55_9ACTN</name>
<protein>
    <recommendedName>
        <fullName evidence="1">Integration host factor-like helix-two turn-helix domain-containing protein</fullName>
    </recommendedName>
</protein>
<organism evidence="2 3">
    <name type="scientific">Streptantibioticus parmotrematis</name>
    <dbReference type="NCBI Taxonomy" id="2873249"/>
    <lineage>
        <taxon>Bacteria</taxon>
        <taxon>Bacillati</taxon>
        <taxon>Actinomycetota</taxon>
        <taxon>Actinomycetes</taxon>
        <taxon>Kitasatosporales</taxon>
        <taxon>Streptomycetaceae</taxon>
        <taxon>Streptantibioticus</taxon>
    </lineage>
</organism>
<evidence type="ECO:0000313" key="2">
    <source>
        <dbReference type="EMBL" id="MBY8887098.1"/>
    </source>
</evidence>
<proteinExistence type="predicted"/>
<feature type="domain" description="Integration host factor-like helix-two turn-helix" evidence="1">
    <location>
        <begin position="38"/>
        <end position="94"/>
    </location>
</feature>
<dbReference type="Pfam" id="PF22525">
    <property type="entry name" value="H2TH_5"/>
    <property type="match status" value="1"/>
</dbReference>
<dbReference type="RefSeq" id="WP_222979859.1">
    <property type="nucleotide sequence ID" value="NZ_JAINVZ010000014.1"/>
</dbReference>
<keyword evidence="3" id="KW-1185">Reference proteome</keyword>